<gene>
    <name evidence="3" type="ORF">BJ684DRAFT_14885</name>
</gene>
<dbReference type="Proteomes" id="UP000267251">
    <property type="component" value="Unassembled WGS sequence"/>
</dbReference>
<feature type="region of interest" description="Disordered" evidence="2">
    <location>
        <begin position="521"/>
        <end position="542"/>
    </location>
</feature>
<dbReference type="OrthoDB" id="10544857at2759"/>
<feature type="region of interest" description="Disordered" evidence="2">
    <location>
        <begin position="565"/>
        <end position="604"/>
    </location>
</feature>
<keyword evidence="4" id="KW-1185">Reference proteome</keyword>
<dbReference type="Gene3D" id="1.20.5.1430">
    <property type="match status" value="1"/>
</dbReference>
<feature type="coiled-coil region" evidence="1">
    <location>
        <begin position="369"/>
        <end position="403"/>
    </location>
</feature>
<dbReference type="EMBL" id="KZ987788">
    <property type="protein sequence ID" value="RKP14815.1"/>
    <property type="molecule type" value="Genomic_DNA"/>
</dbReference>
<protein>
    <submittedName>
        <fullName evidence="3">Uncharacterized protein</fullName>
    </submittedName>
</protein>
<organism evidence="3 4">
    <name type="scientific">Piptocephalis cylindrospora</name>
    <dbReference type="NCBI Taxonomy" id="1907219"/>
    <lineage>
        <taxon>Eukaryota</taxon>
        <taxon>Fungi</taxon>
        <taxon>Fungi incertae sedis</taxon>
        <taxon>Zoopagomycota</taxon>
        <taxon>Zoopagomycotina</taxon>
        <taxon>Zoopagomycetes</taxon>
        <taxon>Zoopagales</taxon>
        <taxon>Piptocephalidaceae</taxon>
        <taxon>Piptocephalis</taxon>
    </lineage>
</organism>
<keyword evidence="1" id="KW-0175">Coiled coil</keyword>
<proteinExistence type="predicted"/>
<name>A0A4P9Y6Z6_9FUNG</name>
<feature type="region of interest" description="Disordered" evidence="2">
    <location>
        <begin position="800"/>
        <end position="856"/>
    </location>
</feature>
<evidence type="ECO:0000313" key="3">
    <source>
        <dbReference type="EMBL" id="RKP14815.1"/>
    </source>
</evidence>
<feature type="region of interest" description="Disordered" evidence="2">
    <location>
        <begin position="178"/>
        <end position="252"/>
    </location>
</feature>
<evidence type="ECO:0000313" key="4">
    <source>
        <dbReference type="Proteomes" id="UP000267251"/>
    </source>
</evidence>
<sequence>MSISSGTASQPPLSRFTSTAYSSPASAATAVSPEGAKSQGQQQSSWALPYPALTGSPEPMGVPGVEEDTIGQEHLFSHSSFLQDAPYLVDHLSYGSPPASISSEWPSLGRFDRANELMADIDALMAAADDMRVQADGPGLADGNLSQRPIPEGYLEEGSEGEKSLEDHNQAMKEVRMNKGKMPAQPSNSSLRSGSSHSPVLHRPSSVMTDHRSITPKARESKREDHSIQFDRKTSNEGDSHPSSLQKEGPLLRVQDHDNDLLLPAPGWTNDLTPIHSLVSAKVNNTLPTAQEVSGPIPSDRVKLAGSLSPSPPMPPQLVPSPLIPDVWEITGMTPLRIGPEASEDEAEIIRQQREALPPIQSLPERSSQRELESALERLKTRVSGLESEREHYLSRLRSIEQDMLQATKSPESDEEVDVSGRMARTLSKLLTAETEIIHHEKEREELLGKVDDLRHHLEMAERYLGEADEDIQTGKALLEDERARVDRWKGRCKALVESIKHRDMELTRREERMERREARIKRRARTEYPSPSGEEAHEVERLRERCRVLERQAEYAGFKLQALKQERDAERQRQREDDDISRREDGGNLGEGDDGPSKTTPQTFLLDNYPLLQEDVGSEETGPVVDDGEEMADHLHSQLPTPIASGGPIDADRERVTTTHPLSPKGAACEDVGVQTEMPYLVLPSREDEQVKLGSEKGFLRDVEGDDNIIQFPDLRGLPLYEVQGQSGEGALDSARFLKPITCSPIRQVGGENRSGSILGHPKPFRVGGAGSGKNHVSFSVSENLRRVSDLLDQEKALRSGKSMGRSSGGGNSGTYSATPRDKTSECTVCGSGLVPLTPTSQPGPIGKGGVGNEGRTNGLSKALGLLEEDFEEMRELYQDTLAQYEDLLPRSADHGISRNKDDGRDQENFNRLERAERKGLALKLYGLLEGLERKGEQIMAIHGELPTSLLGSGGATVINGKSSVVPPRARSPWKSTAGIAQATPHPPPFFLGGSDGNPLPRVSGSGSLGGRGLVAGVAGIRRRMGIELLRTARAVQVAYQER</sequence>
<feature type="region of interest" description="Disordered" evidence="2">
    <location>
        <begin position="135"/>
        <end position="163"/>
    </location>
</feature>
<feature type="compositionally biased region" description="Polar residues" evidence="2">
    <location>
        <begin position="1"/>
        <end position="16"/>
    </location>
</feature>
<accession>A0A4P9Y6Z6</accession>
<feature type="compositionally biased region" description="Low complexity" evidence="2">
    <location>
        <begin position="17"/>
        <end position="32"/>
    </location>
</feature>
<feature type="region of interest" description="Disordered" evidence="2">
    <location>
        <begin position="1"/>
        <end position="67"/>
    </location>
</feature>
<feature type="compositionally biased region" description="Basic and acidic residues" evidence="2">
    <location>
        <begin position="565"/>
        <end position="587"/>
    </location>
</feature>
<dbReference type="AlphaFoldDB" id="A0A4P9Y6Z6"/>
<evidence type="ECO:0000256" key="1">
    <source>
        <dbReference type="SAM" id="Coils"/>
    </source>
</evidence>
<feature type="compositionally biased region" description="Low complexity" evidence="2">
    <location>
        <begin position="187"/>
        <end position="198"/>
    </location>
</feature>
<evidence type="ECO:0000256" key="2">
    <source>
        <dbReference type="SAM" id="MobiDB-lite"/>
    </source>
</evidence>
<reference evidence="4" key="1">
    <citation type="journal article" date="2018" name="Nat. Microbiol.">
        <title>Leveraging single-cell genomics to expand the fungal tree of life.</title>
        <authorList>
            <person name="Ahrendt S.R."/>
            <person name="Quandt C.A."/>
            <person name="Ciobanu D."/>
            <person name="Clum A."/>
            <person name="Salamov A."/>
            <person name="Andreopoulos B."/>
            <person name="Cheng J.F."/>
            <person name="Woyke T."/>
            <person name="Pelin A."/>
            <person name="Henrissat B."/>
            <person name="Reynolds N.K."/>
            <person name="Benny G.L."/>
            <person name="Smith M.E."/>
            <person name="James T.Y."/>
            <person name="Grigoriev I.V."/>
        </authorList>
    </citation>
    <scope>NUCLEOTIDE SEQUENCE [LARGE SCALE GENOMIC DNA]</scope>
</reference>
<feature type="compositionally biased region" description="Basic and acidic residues" evidence="2">
    <location>
        <begin position="209"/>
        <end position="240"/>
    </location>
</feature>